<keyword evidence="1" id="KW-1185">Reference proteome</keyword>
<gene>
    <name evidence="2" type="ORF">K489DRAFT_407938</name>
</gene>
<accession>A0A6J3MEH2</accession>
<protein>
    <submittedName>
        <fullName evidence="2">Uncharacterized protein</fullName>
    </submittedName>
</protein>
<proteinExistence type="predicted"/>
<evidence type="ECO:0000313" key="1">
    <source>
        <dbReference type="Proteomes" id="UP000504637"/>
    </source>
</evidence>
<name>A0A6J3MEH2_9PEZI</name>
<evidence type="ECO:0000313" key="2">
    <source>
        <dbReference type="RefSeq" id="XP_033462288.1"/>
    </source>
</evidence>
<reference evidence="2" key="3">
    <citation type="submission" date="2025-08" db="UniProtKB">
        <authorList>
            <consortium name="RefSeq"/>
        </authorList>
    </citation>
    <scope>IDENTIFICATION</scope>
    <source>
        <strain evidence="2">CBS 342.82</strain>
    </source>
</reference>
<dbReference type="Proteomes" id="UP000504637">
    <property type="component" value="Unplaced"/>
</dbReference>
<dbReference type="GeneID" id="54365216"/>
<organism evidence="2">
    <name type="scientific">Dissoconium aciculare CBS 342.82</name>
    <dbReference type="NCBI Taxonomy" id="1314786"/>
    <lineage>
        <taxon>Eukaryota</taxon>
        <taxon>Fungi</taxon>
        <taxon>Dikarya</taxon>
        <taxon>Ascomycota</taxon>
        <taxon>Pezizomycotina</taxon>
        <taxon>Dothideomycetes</taxon>
        <taxon>Dothideomycetidae</taxon>
        <taxon>Mycosphaerellales</taxon>
        <taxon>Dissoconiaceae</taxon>
        <taxon>Dissoconium</taxon>
    </lineage>
</organism>
<dbReference type="RefSeq" id="XP_033462288.1">
    <property type="nucleotide sequence ID" value="XM_033607416.1"/>
</dbReference>
<dbReference type="AlphaFoldDB" id="A0A6J3MEH2"/>
<sequence>MMYWDNSAYVPPNSEVRIDYGIEDPVDFSELAAADLVTGPIHENDNFLSDTLAKAQAVRDVHTSIDQLKRDFEQTVSTRHGLQMQLDQTYNSNDPQRIRILGDVHKSYATHRTSLVRRWSTLIQHQKRLTISIEDALSRTIFKTDQTKQEGDTGDGLLSLLTTMKLCSANQDALMALQLAHRLKELP</sequence>
<reference evidence="2" key="1">
    <citation type="submission" date="2020-01" db="EMBL/GenBank/DDBJ databases">
        <authorList>
            <consortium name="DOE Joint Genome Institute"/>
            <person name="Haridas S."/>
            <person name="Albert R."/>
            <person name="Binder M."/>
            <person name="Bloem J."/>
            <person name="Labutti K."/>
            <person name="Salamov A."/>
            <person name="Andreopoulos B."/>
            <person name="Baker S.E."/>
            <person name="Barry K."/>
            <person name="Bills G."/>
            <person name="Bluhm B.H."/>
            <person name="Cannon C."/>
            <person name="Castanera R."/>
            <person name="Culley D.E."/>
            <person name="Daum C."/>
            <person name="Ezra D."/>
            <person name="Gonzalez J.B."/>
            <person name="Henrissat B."/>
            <person name="Kuo A."/>
            <person name="Liang C."/>
            <person name="Lipzen A."/>
            <person name="Lutzoni F."/>
            <person name="Magnuson J."/>
            <person name="Mondo S."/>
            <person name="Nolan M."/>
            <person name="Ohm R."/>
            <person name="Pangilinan J."/>
            <person name="Park H.-J."/>
            <person name="Ramirez L."/>
            <person name="Alfaro M."/>
            <person name="Sun H."/>
            <person name="Tritt A."/>
            <person name="Yoshinaga Y."/>
            <person name="Zwiers L.-H."/>
            <person name="Turgeon B.G."/>
            <person name="Goodwin S.B."/>
            <person name="Spatafora J.W."/>
            <person name="Crous P.W."/>
            <person name="Grigoriev I.V."/>
        </authorList>
    </citation>
    <scope>NUCLEOTIDE SEQUENCE</scope>
    <source>
        <strain evidence="2">CBS 342.82</strain>
    </source>
</reference>
<reference evidence="2" key="2">
    <citation type="submission" date="2020-04" db="EMBL/GenBank/DDBJ databases">
        <authorList>
            <consortium name="NCBI Genome Project"/>
        </authorList>
    </citation>
    <scope>NUCLEOTIDE SEQUENCE</scope>
    <source>
        <strain evidence="2">CBS 342.82</strain>
    </source>
</reference>